<dbReference type="RefSeq" id="WP_263531279.1">
    <property type="nucleotide sequence ID" value="NZ_JAOVZB010000006.1"/>
</dbReference>
<organism evidence="2 3">
    <name type="scientific">Marinomonas sargassi</name>
    <dbReference type="NCBI Taxonomy" id="2984494"/>
    <lineage>
        <taxon>Bacteria</taxon>
        <taxon>Pseudomonadati</taxon>
        <taxon>Pseudomonadota</taxon>
        <taxon>Gammaproteobacteria</taxon>
        <taxon>Oceanospirillales</taxon>
        <taxon>Oceanospirillaceae</taxon>
        <taxon>Marinomonas</taxon>
    </lineage>
</organism>
<accession>A0ABT2YVH1</accession>
<evidence type="ECO:0000256" key="1">
    <source>
        <dbReference type="SAM" id="SignalP"/>
    </source>
</evidence>
<dbReference type="Pfam" id="PF13729">
    <property type="entry name" value="TraF_2"/>
    <property type="match status" value="1"/>
</dbReference>
<gene>
    <name evidence="2" type="ORF">OFY17_13580</name>
</gene>
<dbReference type="EMBL" id="JAOVZB010000006">
    <property type="protein sequence ID" value="MCV2403897.1"/>
    <property type="molecule type" value="Genomic_DNA"/>
</dbReference>
<name>A0ABT2YVH1_9GAMM</name>
<dbReference type="Proteomes" id="UP001209713">
    <property type="component" value="Unassembled WGS sequence"/>
</dbReference>
<feature type="chain" id="PRO_5046742391" evidence="1">
    <location>
        <begin position="19"/>
        <end position="125"/>
    </location>
</feature>
<proteinExistence type="predicted"/>
<keyword evidence="1" id="KW-0732">Signal</keyword>
<comment type="caution">
    <text evidence="2">The sequence shown here is derived from an EMBL/GenBank/DDBJ whole genome shotgun (WGS) entry which is preliminary data.</text>
</comment>
<dbReference type="InterPro" id="IPR032811">
    <property type="entry name" value="Put_conjugal_transfer"/>
</dbReference>
<keyword evidence="3" id="KW-1185">Reference proteome</keyword>
<evidence type="ECO:0000313" key="2">
    <source>
        <dbReference type="EMBL" id="MCV2403897.1"/>
    </source>
</evidence>
<feature type="signal peptide" evidence="1">
    <location>
        <begin position="1"/>
        <end position="18"/>
    </location>
</feature>
<evidence type="ECO:0000313" key="3">
    <source>
        <dbReference type="Proteomes" id="UP001209713"/>
    </source>
</evidence>
<sequence length="125" mass="13045">MKKLLVVSASLLSGVAVAAMPVNQPIGSSFTLSGSPNKRVLSTALHNPAAPFLMVNKEDNDSFRFGIIGPIGIFIEMGDVSDLGDQVEELEEILDATASSAGASEANDILDDISDTAYVKTSVSM</sequence>
<reference evidence="2 3" key="1">
    <citation type="submission" date="2022-10" db="EMBL/GenBank/DDBJ databases">
        <title>Marinomonas transparenta sp. nov. and Marinomonas sargassi sp. nov., isolated from marine alga (Sargassum natans (L.) Gaillon).</title>
        <authorList>
            <person name="Wang Y."/>
        </authorList>
    </citation>
    <scope>NUCLEOTIDE SEQUENCE [LARGE SCALE GENOMIC DNA]</scope>
    <source>
        <strain evidence="2 3">C2222</strain>
    </source>
</reference>
<protein>
    <submittedName>
        <fullName evidence="2">Conjugal transfer protein TraF</fullName>
    </submittedName>
</protein>